<dbReference type="InterPro" id="IPR050173">
    <property type="entry name" value="ABC_transporter_C-like"/>
</dbReference>
<dbReference type="SMART" id="SM00382">
    <property type="entry name" value="AAA"/>
    <property type="match status" value="1"/>
</dbReference>
<dbReference type="Gene3D" id="3.40.50.300">
    <property type="entry name" value="P-loop containing nucleotide triphosphate hydrolases"/>
    <property type="match status" value="1"/>
</dbReference>
<protein>
    <submittedName>
        <fullName evidence="9">ATP-binding cassette sub-family C member 4-like</fullName>
    </submittedName>
</protein>
<organism evidence="8 9">
    <name type="scientific">Neodiprion lecontei</name>
    <name type="common">Redheaded pine sawfly</name>
    <dbReference type="NCBI Taxonomy" id="441921"/>
    <lineage>
        <taxon>Eukaryota</taxon>
        <taxon>Metazoa</taxon>
        <taxon>Ecdysozoa</taxon>
        <taxon>Arthropoda</taxon>
        <taxon>Hexapoda</taxon>
        <taxon>Insecta</taxon>
        <taxon>Pterygota</taxon>
        <taxon>Neoptera</taxon>
        <taxon>Endopterygota</taxon>
        <taxon>Hymenoptera</taxon>
        <taxon>Tenthredinoidea</taxon>
        <taxon>Diprionidae</taxon>
        <taxon>Diprioninae</taxon>
        <taxon>Neodiprion</taxon>
    </lineage>
</organism>
<dbReference type="PANTHER" id="PTHR24223:SF415">
    <property type="entry name" value="FI20190P1"/>
    <property type="match status" value="1"/>
</dbReference>
<feature type="domain" description="ABC transporter" evidence="7">
    <location>
        <begin position="152"/>
        <end position="383"/>
    </location>
</feature>
<dbReference type="SUPFAM" id="SSF90123">
    <property type="entry name" value="ABC transporter transmembrane region"/>
    <property type="match status" value="1"/>
</dbReference>
<evidence type="ECO:0000256" key="2">
    <source>
        <dbReference type="ARBA" id="ARBA00022741"/>
    </source>
</evidence>
<evidence type="ECO:0000256" key="4">
    <source>
        <dbReference type="ARBA" id="ARBA00022989"/>
    </source>
</evidence>
<keyword evidence="3" id="KW-0067">ATP-binding</keyword>
<keyword evidence="2" id="KW-0547">Nucleotide-binding</keyword>
<dbReference type="Proteomes" id="UP000829291">
    <property type="component" value="Chromosome 1"/>
</dbReference>
<dbReference type="RefSeq" id="XP_046595316.1">
    <property type="nucleotide sequence ID" value="XM_046739360.1"/>
</dbReference>
<dbReference type="Gene3D" id="1.20.1560.10">
    <property type="entry name" value="ABC transporter type 1, transmembrane domain"/>
    <property type="match status" value="1"/>
</dbReference>
<keyword evidence="1 6" id="KW-0812">Transmembrane</keyword>
<dbReference type="SUPFAM" id="SSF52540">
    <property type="entry name" value="P-loop containing nucleoside triphosphate hydrolases"/>
    <property type="match status" value="1"/>
</dbReference>
<keyword evidence="4 6" id="KW-1133">Transmembrane helix</keyword>
<dbReference type="InterPro" id="IPR036640">
    <property type="entry name" value="ABC1_TM_sf"/>
</dbReference>
<dbReference type="InterPro" id="IPR003439">
    <property type="entry name" value="ABC_transporter-like_ATP-bd"/>
</dbReference>
<evidence type="ECO:0000313" key="8">
    <source>
        <dbReference type="Proteomes" id="UP000829291"/>
    </source>
</evidence>
<dbReference type="InterPro" id="IPR003593">
    <property type="entry name" value="AAA+_ATPase"/>
</dbReference>
<dbReference type="PANTHER" id="PTHR24223">
    <property type="entry name" value="ATP-BINDING CASSETTE SUB-FAMILY C"/>
    <property type="match status" value="1"/>
</dbReference>
<dbReference type="InterPro" id="IPR017871">
    <property type="entry name" value="ABC_transporter-like_CS"/>
</dbReference>
<evidence type="ECO:0000256" key="3">
    <source>
        <dbReference type="ARBA" id="ARBA00022840"/>
    </source>
</evidence>
<dbReference type="Pfam" id="PF00005">
    <property type="entry name" value="ABC_tran"/>
    <property type="match status" value="1"/>
</dbReference>
<proteinExistence type="predicted"/>
<evidence type="ECO:0000313" key="9">
    <source>
        <dbReference type="RefSeq" id="XP_046595316.1"/>
    </source>
</evidence>
<sequence>MCLAKTPVLSHVSSTLNGLTTIRSRGKSVGEMLLDQFNRHQDNQTSASYLTIAANIAFRFILELILCGLTTFVCFSFIVMGKDHVQEGDVGLAISQCLTLAELIQFGIKQSAMVTSQLPAVKRILQYTNLPKERTYKTDKPLLDSWPSDGSLVFRDVSMRCVRNKSPVLKHLNVKIKPGWKVGIVGKTGAGKSSLISALFRLTGDGLEGEIVLDEIDTKSIGLHELRPRISIIPQKPILFSASLRYNLDPFGQYSDAELWDSLREVELGDAVRSLDLRVTGGGANFSVGQRQLICLARAILKNNRLLVLHEATANMDHGSDGLIQNIIKRRFADHTVLTVTRQPHNVMDSDRVMVMRGGRIVEFDHPYLLLQNPNGHFSRLLQQTGKEMTEKLTGIAESAYRTSPEFREDSADIIVCNSETVITKL</sequence>
<keyword evidence="5 6" id="KW-0472">Membrane</keyword>
<dbReference type="GeneID" id="124294405"/>
<evidence type="ECO:0000259" key="7">
    <source>
        <dbReference type="PROSITE" id="PS50893"/>
    </source>
</evidence>
<evidence type="ECO:0000256" key="6">
    <source>
        <dbReference type="SAM" id="Phobius"/>
    </source>
</evidence>
<name>A0ABM3G4X2_NEOLC</name>
<gene>
    <name evidence="9" type="primary">LOC124294405</name>
</gene>
<dbReference type="PROSITE" id="PS00211">
    <property type="entry name" value="ABC_TRANSPORTER_1"/>
    <property type="match status" value="1"/>
</dbReference>
<accession>A0ABM3G4X2</accession>
<evidence type="ECO:0000256" key="1">
    <source>
        <dbReference type="ARBA" id="ARBA00022692"/>
    </source>
</evidence>
<keyword evidence="8" id="KW-1185">Reference proteome</keyword>
<dbReference type="CDD" id="cd03244">
    <property type="entry name" value="ABCC_MRP_domain2"/>
    <property type="match status" value="1"/>
</dbReference>
<dbReference type="PROSITE" id="PS50893">
    <property type="entry name" value="ABC_TRANSPORTER_2"/>
    <property type="match status" value="1"/>
</dbReference>
<feature type="transmembrane region" description="Helical" evidence="6">
    <location>
        <begin position="56"/>
        <end position="79"/>
    </location>
</feature>
<evidence type="ECO:0000256" key="5">
    <source>
        <dbReference type="ARBA" id="ARBA00023136"/>
    </source>
</evidence>
<reference evidence="9" key="1">
    <citation type="submission" date="2025-08" db="UniProtKB">
        <authorList>
            <consortium name="RefSeq"/>
        </authorList>
    </citation>
    <scope>IDENTIFICATION</scope>
    <source>
        <tissue evidence="9">Thorax and Abdomen</tissue>
    </source>
</reference>
<dbReference type="InterPro" id="IPR027417">
    <property type="entry name" value="P-loop_NTPase"/>
</dbReference>